<sequence length="281" mass="33682">MNTNEIETLAQQHKKLWEKVNVFPYSLKLNGKTYKMAHFYRLTSKLYGSFLYTPYNLSFEEVKVVFYKFILLEEYLKNKIAKLNRYASTDYTASYLGYREYLTNVILQNELFKDANSEIQLIIDAINYFENSLERIKSKYKQFKQLSDNIKINGEFTSEQLSEIQWIYGEAHAIQFLQSVQQEDILNSAKLLKNHIDKEKIYKIKDFEEFYKKTKVLIDPNSEATLKHSLKKFGDYEANINLRYEDLVRKLIKVYEKDFYKALDEDFIKRRVRNPSVRERS</sequence>
<evidence type="ECO:0000313" key="1">
    <source>
        <dbReference type="EMBL" id="MFL8938842.1"/>
    </source>
</evidence>
<reference evidence="1 2" key="1">
    <citation type="submission" date="2024-12" db="EMBL/GenBank/DDBJ databases">
        <authorList>
            <person name="Li X."/>
            <person name="Zhang D."/>
        </authorList>
    </citation>
    <scope>NUCLEOTIDE SEQUENCE [LARGE SCALE GENOMIC DNA]</scope>
    <source>
        <strain evidence="1 2">JCM19602</strain>
    </source>
</reference>
<name>A0ABW8VU00_9BACI</name>
<dbReference type="EMBL" id="JBJOSA010000023">
    <property type="protein sequence ID" value="MFL8938842.1"/>
    <property type="molecule type" value="Genomic_DNA"/>
</dbReference>
<dbReference type="Proteomes" id="UP001628668">
    <property type="component" value="Unassembled WGS sequence"/>
</dbReference>
<organism evidence="1 2">
    <name type="scientific">Rossellomorea oryzaecorticis</name>
    <dbReference type="NCBI Taxonomy" id="1396505"/>
    <lineage>
        <taxon>Bacteria</taxon>
        <taxon>Bacillati</taxon>
        <taxon>Bacillota</taxon>
        <taxon>Bacilli</taxon>
        <taxon>Bacillales</taxon>
        <taxon>Bacillaceae</taxon>
        <taxon>Rossellomorea</taxon>
    </lineage>
</organism>
<evidence type="ECO:0000313" key="2">
    <source>
        <dbReference type="Proteomes" id="UP001628668"/>
    </source>
</evidence>
<accession>A0ABW8VU00</accession>
<protein>
    <submittedName>
        <fullName evidence="1">Uncharacterized protein</fullName>
    </submittedName>
</protein>
<gene>
    <name evidence="1" type="ORF">ACKA06_18820</name>
</gene>
<keyword evidence="2" id="KW-1185">Reference proteome</keyword>
<dbReference type="RefSeq" id="WP_214872736.1">
    <property type="nucleotide sequence ID" value="NZ_JBJOSA010000023.1"/>
</dbReference>
<comment type="caution">
    <text evidence="1">The sequence shown here is derived from an EMBL/GenBank/DDBJ whole genome shotgun (WGS) entry which is preliminary data.</text>
</comment>
<proteinExistence type="predicted"/>